<evidence type="ECO:0000313" key="1">
    <source>
        <dbReference type="EMBL" id="JAE20928.1"/>
    </source>
</evidence>
<accession>A0A0A9GJR2</accession>
<proteinExistence type="predicted"/>
<reference evidence="1" key="1">
    <citation type="submission" date="2014-09" db="EMBL/GenBank/DDBJ databases">
        <authorList>
            <person name="Magalhaes I.L.F."/>
            <person name="Oliveira U."/>
            <person name="Santos F.R."/>
            <person name="Vidigal T.H.D.A."/>
            <person name="Brescovit A.D."/>
            <person name="Santos A.J."/>
        </authorList>
    </citation>
    <scope>NUCLEOTIDE SEQUENCE</scope>
    <source>
        <tissue evidence="1">Shoot tissue taken approximately 20 cm above the soil surface</tissue>
    </source>
</reference>
<reference evidence="1" key="2">
    <citation type="journal article" date="2015" name="Data Brief">
        <title>Shoot transcriptome of the giant reed, Arundo donax.</title>
        <authorList>
            <person name="Barrero R.A."/>
            <person name="Guerrero F.D."/>
            <person name="Moolhuijzen P."/>
            <person name="Goolsby J.A."/>
            <person name="Tidwell J."/>
            <person name="Bellgard S.E."/>
            <person name="Bellgard M.I."/>
        </authorList>
    </citation>
    <scope>NUCLEOTIDE SEQUENCE</scope>
    <source>
        <tissue evidence="1">Shoot tissue taken approximately 20 cm above the soil surface</tissue>
    </source>
</reference>
<sequence>MEQLQGKLAQRVFMVHSARNALWEHTRMLLDLLNLYAFRVLQMNSLTVLYT</sequence>
<dbReference type="EMBL" id="GBRH01176968">
    <property type="protein sequence ID" value="JAE20928.1"/>
    <property type="molecule type" value="Transcribed_RNA"/>
</dbReference>
<organism evidence="1">
    <name type="scientific">Arundo donax</name>
    <name type="common">Giant reed</name>
    <name type="synonym">Donax arundinaceus</name>
    <dbReference type="NCBI Taxonomy" id="35708"/>
    <lineage>
        <taxon>Eukaryota</taxon>
        <taxon>Viridiplantae</taxon>
        <taxon>Streptophyta</taxon>
        <taxon>Embryophyta</taxon>
        <taxon>Tracheophyta</taxon>
        <taxon>Spermatophyta</taxon>
        <taxon>Magnoliopsida</taxon>
        <taxon>Liliopsida</taxon>
        <taxon>Poales</taxon>
        <taxon>Poaceae</taxon>
        <taxon>PACMAD clade</taxon>
        <taxon>Arundinoideae</taxon>
        <taxon>Arundineae</taxon>
        <taxon>Arundo</taxon>
    </lineage>
</organism>
<dbReference type="AlphaFoldDB" id="A0A0A9GJR2"/>
<protein>
    <submittedName>
        <fullName evidence="1">Uncharacterized protein</fullName>
    </submittedName>
</protein>
<name>A0A0A9GJR2_ARUDO</name>